<dbReference type="InterPro" id="IPR039008">
    <property type="entry name" value="IF_rod_dom"/>
</dbReference>
<keyword evidence="8" id="KW-0966">Cell projection</keyword>
<evidence type="ECO:0000256" key="6">
    <source>
        <dbReference type="ARBA" id="ARBA00023054"/>
    </source>
</evidence>
<evidence type="ECO:0000256" key="1">
    <source>
        <dbReference type="ARBA" id="ARBA00004245"/>
    </source>
</evidence>
<evidence type="ECO:0000313" key="11">
    <source>
        <dbReference type="EMBL" id="KAK2113918.1"/>
    </source>
</evidence>
<keyword evidence="7" id="KW-0206">Cytoskeleton</keyword>
<evidence type="ECO:0000256" key="7">
    <source>
        <dbReference type="ARBA" id="ARBA00023212"/>
    </source>
</evidence>
<sequence length="138" mass="15213">MCGAVLCLGAALSQLPWSRSTCSRTSRTEEAKAAAGALARLAQEGEAGRVELLKKAEALQEECSYLWRHHQEEVGELLGQIQGCRAAEVQVQAEARNALKCEVKSLLQEICANLEGHVEQSMLQSQECFRTDCQRQPR</sequence>
<gene>
    <name evidence="11" type="ORF">P7K49_008184</name>
</gene>
<reference evidence="11 12" key="1">
    <citation type="submission" date="2023-05" db="EMBL/GenBank/DDBJ databases">
        <title>B98-5 Cell Line De Novo Hybrid Assembly: An Optical Mapping Approach.</title>
        <authorList>
            <person name="Kananen K."/>
            <person name="Auerbach J.A."/>
            <person name="Kautto E."/>
            <person name="Blachly J.S."/>
        </authorList>
    </citation>
    <scope>NUCLEOTIDE SEQUENCE [LARGE SCALE GENOMIC DNA]</scope>
    <source>
        <strain evidence="11">B95-8</strain>
        <tissue evidence="11">Cell line</tissue>
    </source>
</reference>
<protein>
    <recommendedName>
        <fullName evidence="10">IF rod domain-containing protein</fullName>
    </recommendedName>
</protein>
<comment type="caution">
    <text evidence="11">The sequence shown here is derived from an EMBL/GenBank/DDBJ whole genome shotgun (WGS) entry which is preliminary data.</text>
</comment>
<dbReference type="PANTHER" id="PTHR23214">
    <property type="entry name" value="NEUROFILAMENT TRIPLET H PROTEIN"/>
    <property type="match status" value="1"/>
</dbReference>
<proteinExistence type="predicted"/>
<evidence type="ECO:0000259" key="10">
    <source>
        <dbReference type="Pfam" id="PF00038"/>
    </source>
</evidence>
<keyword evidence="12" id="KW-1185">Reference proteome</keyword>
<evidence type="ECO:0000256" key="3">
    <source>
        <dbReference type="ARBA" id="ARBA00022490"/>
    </source>
</evidence>
<keyword evidence="6" id="KW-0175">Coiled coil</keyword>
<dbReference type="EMBL" id="JASSZA010000004">
    <property type="protein sequence ID" value="KAK2113918.1"/>
    <property type="molecule type" value="Genomic_DNA"/>
</dbReference>
<evidence type="ECO:0000256" key="4">
    <source>
        <dbReference type="ARBA" id="ARBA00022553"/>
    </source>
</evidence>
<name>A0ABQ9VZC8_SAGOE</name>
<evidence type="ECO:0000256" key="8">
    <source>
        <dbReference type="ARBA" id="ARBA00023273"/>
    </source>
</evidence>
<evidence type="ECO:0000256" key="2">
    <source>
        <dbReference type="ARBA" id="ARBA00004489"/>
    </source>
</evidence>
<evidence type="ECO:0000313" key="12">
    <source>
        <dbReference type="Proteomes" id="UP001266305"/>
    </source>
</evidence>
<dbReference type="PANTHER" id="PTHR23214:SF1">
    <property type="entry name" value="NEUROFILAMENT HEAVY POLYPEPTIDE"/>
    <property type="match status" value="1"/>
</dbReference>
<dbReference type="Pfam" id="PF00038">
    <property type="entry name" value="Filament"/>
    <property type="match status" value="1"/>
</dbReference>
<keyword evidence="5" id="KW-0403">Intermediate filament</keyword>
<keyword evidence="4" id="KW-0597">Phosphoprotein</keyword>
<feature type="domain" description="IF rod" evidence="10">
    <location>
        <begin position="27"/>
        <end position="133"/>
    </location>
</feature>
<dbReference type="Proteomes" id="UP001266305">
    <property type="component" value="Unassembled WGS sequence"/>
</dbReference>
<comment type="subunit">
    <text evidence="9">Forms heterodimers with NEFL; which can further hetero-oligomerize (in vitro). Forms heterodimers with INA (in vitro).</text>
</comment>
<keyword evidence="3" id="KW-0963">Cytoplasm</keyword>
<evidence type="ECO:0000256" key="9">
    <source>
        <dbReference type="ARBA" id="ARBA00046768"/>
    </source>
</evidence>
<organism evidence="11 12">
    <name type="scientific">Saguinus oedipus</name>
    <name type="common">Cotton-top tamarin</name>
    <name type="synonym">Oedipomidas oedipus</name>
    <dbReference type="NCBI Taxonomy" id="9490"/>
    <lineage>
        <taxon>Eukaryota</taxon>
        <taxon>Metazoa</taxon>
        <taxon>Chordata</taxon>
        <taxon>Craniata</taxon>
        <taxon>Vertebrata</taxon>
        <taxon>Euteleostomi</taxon>
        <taxon>Mammalia</taxon>
        <taxon>Eutheria</taxon>
        <taxon>Euarchontoglires</taxon>
        <taxon>Primates</taxon>
        <taxon>Haplorrhini</taxon>
        <taxon>Platyrrhini</taxon>
        <taxon>Cebidae</taxon>
        <taxon>Callitrichinae</taxon>
        <taxon>Saguinus</taxon>
    </lineage>
</organism>
<comment type="subcellular location">
    <subcellularLocation>
        <location evidence="2">Cell projection</location>
        <location evidence="2">Axon</location>
    </subcellularLocation>
    <subcellularLocation>
        <location evidence="1">Cytoplasm</location>
        <location evidence="1">Cytoskeleton</location>
    </subcellularLocation>
</comment>
<evidence type="ECO:0000256" key="5">
    <source>
        <dbReference type="ARBA" id="ARBA00022754"/>
    </source>
</evidence>
<accession>A0ABQ9VZC8</accession>